<comment type="cofactor">
    <cofactor evidence="1 19">
        <name>Mg(2+)</name>
        <dbReference type="ChEBI" id="CHEBI:18420"/>
    </cofactor>
</comment>
<comment type="subcellular location">
    <subcellularLocation>
        <location evidence="2 19">Cell membrane</location>
        <topology evidence="2 19">Multi-pass membrane protein</topology>
    </subcellularLocation>
</comment>
<comment type="catalytic activity">
    <reaction evidence="18 19">
        <text>alpha-ribazole 5'-phosphate + adenosylcob(III)inamide-GDP = adenosylcob(III)alamin 5'-phosphate + GMP + H(+)</text>
        <dbReference type="Rhea" id="RHEA:23560"/>
        <dbReference type="ChEBI" id="CHEBI:15378"/>
        <dbReference type="ChEBI" id="CHEBI:57918"/>
        <dbReference type="ChEBI" id="CHEBI:58115"/>
        <dbReference type="ChEBI" id="CHEBI:60487"/>
        <dbReference type="ChEBI" id="CHEBI:60493"/>
        <dbReference type="EC" id="2.7.8.26"/>
    </reaction>
</comment>
<comment type="pathway">
    <text evidence="3 19">Cofactor biosynthesis; adenosylcobalamin biosynthesis; adenosylcobalamin from cob(II)yrinate a,c-diamide: step 7/7.</text>
</comment>
<feature type="transmembrane region" description="Helical" evidence="19">
    <location>
        <begin position="32"/>
        <end position="55"/>
    </location>
</feature>
<keyword evidence="7 19" id="KW-1003">Cell membrane</keyword>
<evidence type="ECO:0000256" key="15">
    <source>
        <dbReference type="ARBA" id="ARBA00032605"/>
    </source>
</evidence>
<comment type="similarity">
    <text evidence="4 19">Belongs to the CobS family.</text>
</comment>
<proteinExistence type="inferred from homology"/>
<evidence type="ECO:0000256" key="1">
    <source>
        <dbReference type="ARBA" id="ARBA00001946"/>
    </source>
</evidence>
<feature type="transmembrane region" description="Helical" evidence="19">
    <location>
        <begin position="203"/>
        <end position="219"/>
    </location>
</feature>
<evidence type="ECO:0000256" key="6">
    <source>
        <dbReference type="ARBA" id="ARBA00015850"/>
    </source>
</evidence>
<evidence type="ECO:0000256" key="2">
    <source>
        <dbReference type="ARBA" id="ARBA00004651"/>
    </source>
</evidence>
<evidence type="ECO:0000256" key="17">
    <source>
        <dbReference type="ARBA" id="ARBA00048623"/>
    </source>
</evidence>
<evidence type="ECO:0000256" key="4">
    <source>
        <dbReference type="ARBA" id="ARBA00010561"/>
    </source>
</evidence>
<evidence type="ECO:0000256" key="7">
    <source>
        <dbReference type="ARBA" id="ARBA00022475"/>
    </source>
</evidence>
<evidence type="ECO:0000256" key="3">
    <source>
        <dbReference type="ARBA" id="ARBA00004663"/>
    </source>
</evidence>
<name>A0AAQ3W816_9ENTE</name>
<keyword evidence="9 19" id="KW-0808">Transferase</keyword>
<dbReference type="GO" id="GO:0009236">
    <property type="term" value="P:cobalamin biosynthetic process"/>
    <property type="evidence" value="ECO:0007669"/>
    <property type="project" value="UniProtKB-UniRule"/>
</dbReference>
<evidence type="ECO:0000256" key="16">
    <source>
        <dbReference type="ARBA" id="ARBA00032853"/>
    </source>
</evidence>
<evidence type="ECO:0000256" key="19">
    <source>
        <dbReference type="HAMAP-Rule" id="MF_00719"/>
    </source>
</evidence>
<reference evidence="20 21" key="2">
    <citation type="submission" date="2024-03" db="EMBL/GenBank/DDBJ databases">
        <title>The Genome Sequence of Enterococcus sp. DIV0205d.</title>
        <authorList>
            <consortium name="The Broad Institute Genomics Platform"/>
            <consortium name="The Broad Institute Microbial Omics Core"/>
            <consortium name="The Broad Institute Genomic Center for Infectious Diseases"/>
            <person name="Earl A."/>
            <person name="Manson A."/>
            <person name="Gilmore M."/>
            <person name="Schwartman J."/>
            <person name="Shea T."/>
            <person name="Abouelleil A."/>
            <person name="Cao P."/>
            <person name="Chapman S."/>
            <person name="Cusick C."/>
            <person name="Young S."/>
            <person name="Neafsey D."/>
            <person name="Nusbaum C."/>
            <person name="Birren B."/>
        </authorList>
    </citation>
    <scope>NUCLEOTIDE SEQUENCE [LARGE SCALE GENOMIC DNA]</scope>
    <source>
        <strain evidence="20 21">7F3_DIV0205</strain>
    </source>
</reference>
<dbReference type="HAMAP" id="MF_00719">
    <property type="entry name" value="CobS"/>
    <property type="match status" value="1"/>
</dbReference>
<feature type="transmembrane region" description="Helical" evidence="19">
    <location>
        <begin position="108"/>
        <end position="128"/>
    </location>
</feature>
<evidence type="ECO:0000313" key="21">
    <source>
        <dbReference type="Proteomes" id="UP000194948"/>
    </source>
</evidence>
<keyword evidence="10 19" id="KW-0812">Transmembrane</keyword>
<dbReference type="Pfam" id="PF02654">
    <property type="entry name" value="CobS"/>
    <property type="match status" value="1"/>
</dbReference>
<evidence type="ECO:0000256" key="12">
    <source>
        <dbReference type="ARBA" id="ARBA00022989"/>
    </source>
</evidence>
<dbReference type="PANTHER" id="PTHR34148">
    <property type="entry name" value="ADENOSYLCOBINAMIDE-GDP RIBAZOLETRANSFERASE"/>
    <property type="match status" value="1"/>
</dbReference>
<dbReference type="GO" id="GO:0005886">
    <property type="term" value="C:plasma membrane"/>
    <property type="evidence" value="ECO:0007669"/>
    <property type="project" value="UniProtKB-SubCell"/>
</dbReference>
<dbReference type="NCBIfam" id="TIGR00317">
    <property type="entry name" value="cobS"/>
    <property type="match status" value="1"/>
</dbReference>
<keyword evidence="11 19" id="KW-0460">Magnesium</keyword>
<keyword evidence="8 19" id="KW-0169">Cobalamin biosynthesis</keyword>
<evidence type="ECO:0000256" key="10">
    <source>
        <dbReference type="ARBA" id="ARBA00022692"/>
    </source>
</evidence>
<dbReference type="PANTHER" id="PTHR34148:SF1">
    <property type="entry name" value="ADENOSYLCOBINAMIDE-GDP RIBAZOLETRANSFERASE"/>
    <property type="match status" value="1"/>
</dbReference>
<organism evidence="20 21">
    <name type="scientific">Candidatus Enterococcus palustris</name>
    <dbReference type="NCBI Taxonomy" id="1834189"/>
    <lineage>
        <taxon>Bacteria</taxon>
        <taxon>Bacillati</taxon>
        <taxon>Bacillota</taxon>
        <taxon>Bacilli</taxon>
        <taxon>Lactobacillales</taxon>
        <taxon>Enterococcaceae</taxon>
        <taxon>Enterococcus</taxon>
    </lineage>
</organism>
<feature type="transmembrane region" description="Helical" evidence="19">
    <location>
        <begin position="61"/>
        <end position="87"/>
    </location>
</feature>
<evidence type="ECO:0000256" key="11">
    <source>
        <dbReference type="ARBA" id="ARBA00022842"/>
    </source>
</evidence>
<sequence>MIKTLILYLQFFTRIPLPMEIDHAEERFKKGILWFTVLGLLIGLVDALVLWGLYGLLQSTILAWIAALLFDVMLTGAFHMDGLADMCDGLFSSRNKERMLEIMKDSRVGSNGVLALIFYYLFLIIPIITKSIDVDIFFLIRLLIGLQVVGKSGIALLFQQMRYAGHTEGLGRLFLDVETWRIWLCQIMALGLMYALLGIKGCLSYVVVLLVSFAYRYLVYQKIDGMNGDTLGAFHCIGQIVFILSFFRN</sequence>
<evidence type="ECO:0000256" key="9">
    <source>
        <dbReference type="ARBA" id="ARBA00022679"/>
    </source>
</evidence>
<feature type="transmembrane region" description="Helical" evidence="19">
    <location>
        <begin position="231"/>
        <end position="247"/>
    </location>
</feature>
<dbReference type="EMBL" id="CP147244">
    <property type="protein sequence ID" value="WYJ99883.1"/>
    <property type="molecule type" value="Genomic_DNA"/>
</dbReference>
<dbReference type="GO" id="GO:0051073">
    <property type="term" value="F:adenosylcobinamide-GDP ribazoletransferase activity"/>
    <property type="evidence" value="ECO:0007669"/>
    <property type="project" value="UniProtKB-UniRule"/>
</dbReference>
<dbReference type="AlphaFoldDB" id="A0AAQ3W816"/>
<evidence type="ECO:0000256" key="14">
    <source>
        <dbReference type="ARBA" id="ARBA00025228"/>
    </source>
</evidence>
<evidence type="ECO:0000256" key="13">
    <source>
        <dbReference type="ARBA" id="ARBA00023136"/>
    </source>
</evidence>
<evidence type="ECO:0000256" key="8">
    <source>
        <dbReference type="ARBA" id="ARBA00022573"/>
    </source>
</evidence>
<comment type="function">
    <text evidence="14 19">Joins adenosylcobinamide-GDP and alpha-ribazole to generate adenosylcobalamin (Ado-cobalamin). Also synthesizes adenosylcobalamin 5'-phosphate from adenosylcobinamide-GDP and alpha-ribazole 5'-phosphate.</text>
</comment>
<dbReference type="Proteomes" id="UP000194948">
    <property type="component" value="Chromosome"/>
</dbReference>
<evidence type="ECO:0000256" key="5">
    <source>
        <dbReference type="ARBA" id="ARBA00013200"/>
    </source>
</evidence>
<evidence type="ECO:0000313" key="20">
    <source>
        <dbReference type="EMBL" id="WYJ99883.1"/>
    </source>
</evidence>
<dbReference type="RefSeq" id="WP_086313473.1">
    <property type="nucleotide sequence ID" value="NZ_CP147244.1"/>
</dbReference>
<feature type="transmembrane region" description="Helical" evidence="19">
    <location>
        <begin position="179"/>
        <end position="197"/>
    </location>
</feature>
<gene>
    <name evidence="19" type="primary">cobS</name>
    <name evidence="20" type="ORF">A5821_000978</name>
</gene>
<accession>A0AAQ3W816</accession>
<feature type="transmembrane region" description="Helical" evidence="19">
    <location>
        <begin position="134"/>
        <end position="158"/>
    </location>
</feature>
<comment type="catalytic activity">
    <reaction evidence="17 19">
        <text>alpha-ribazole + adenosylcob(III)inamide-GDP = adenosylcob(III)alamin + GMP + H(+)</text>
        <dbReference type="Rhea" id="RHEA:16049"/>
        <dbReference type="ChEBI" id="CHEBI:10329"/>
        <dbReference type="ChEBI" id="CHEBI:15378"/>
        <dbReference type="ChEBI" id="CHEBI:18408"/>
        <dbReference type="ChEBI" id="CHEBI:58115"/>
        <dbReference type="ChEBI" id="CHEBI:60487"/>
        <dbReference type="EC" id="2.7.8.26"/>
    </reaction>
</comment>
<keyword evidence="21" id="KW-1185">Reference proteome</keyword>
<keyword evidence="12 19" id="KW-1133">Transmembrane helix</keyword>
<dbReference type="GO" id="GO:0008818">
    <property type="term" value="F:cobalamin 5'-phosphate synthase activity"/>
    <property type="evidence" value="ECO:0007669"/>
    <property type="project" value="UniProtKB-UniRule"/>
</dbReference>
<protein>
    <recommendedName>
        <fullName evidence="6 19">Adenosylcobinamide-GDP ribazoletransferase</fullName>
        <ecNumber evidence="5 19">2.7.8.26</ecNumber>
    </recommendedName>
    <alternativeName>
        <fullName evidence="16 19">Cobalamin synthase</fullName>
    </alternativeName>
    <alternativeName>
        <fullName evidence="15 19">Cobalamin-5'-phosphate synthase</fullName>
    </alternativeName>
</protein>
<keyword evidence="13 19" id="KW-0472">Membrane</keyword>
<reference evidence="21" key="1">
    <citation type="submission" date="2017-05" db="EMBL/GenBank/DDBJ databases">
        <title>The Genome Sequence of EEnterococcus faecalis 9F2_4866.</title>
        <authorList>
            <consortium name="The Broad Institute Genomics Platform"/>
            <consortium name="The Broad Institute Genomic Center for Infectious Diseases"/>
            <person name="Earl A."/>
            <person name="Manson A."/>
            <person name="Schwartman J."/>
            <person name="Gilmore M."/>
            <person name="Abouelleil A."/>
            <person name="Cao P."/>
            <person name="Chapman S."/>
            <person name="Cusick C."/>
            <person name="Shea T."/>
            <person name="Young S."/>
            <person name="Neafsey D."/>
            <person name="Nusbaum C."/>
            <person name="Birren B."/>
        </authorList>
    </citation>
    <scope>NUCLEOTIDE SEQUENCE [LARGE SCALE GENOMIC DNA]</scope>
    <source>
        <strain evidence="21">7F3_DIV0205</strain>
    </source>
</reference>
<dbReference type="InterPro" id="IPR003805">
    <property type="entry name" value="CobS"/>
</dbReference>
<evidence type="ECO:0000256" key="18">
    <source>
        <dbReference type="ARBA" id="ARBA00049504"/>
    </source>
</evidence>
<dbReference type="EC" id="2.7.8.26" evidence="5 19"/>